<dbReference type="Proteomes" id="UP001597387">
    <property type="component" value="Unassembled WGS sequence"/>
</dbReference>
<evidence type="ECO:0000256" key="2">
    <source>
        <dbReference type="PROSITE-ProRule" id="PRU00169"/>
    </source>
</evidence>
<dbReference type="InterPro" id="IPR050595">
    <property type="entry name" value="Bact_response_regulator"/>
</dbReference>
<dbReference type="SMART" id="SM00448">
    <property type="entry name" value="REC"/>
    <property type="match status" value="1"/>
</dbReference>
<evidence type="ECO:0000313" key="4">
    <source>
        <dbReference type="EMBL" id="MFD2161996.1"/>
    </source>
</evidence>
<keyword evidence="5" id="KW-1185">Reference proteome</keyword>
<evidence type="ECO:0000313" key="5">
    <source>
        <dbReference type="Proteomes" id="UP001597387"/>
    </source>
</evidence>
<dbReference type="InterPro" id="IPR011006">
    <property type="entry name" value="CheY-like_superfamily"/>
</dbReference>
<comment type="caution">
    <text evidence="4">The sequence shown here is derived from an EMBL/GenBank/DDBJ whole genome shotgun (WGS) entry which is preliminary data.</text>
</comment>
<dbReference type="InterPro" id="IPR001789">
    <property type="entry name" value="Sig_transdc_resp-reg_receiver"/>
</dbReference>
<feature type="domain" description="Response regulatory" evidence="3">
    <location>
        <begin position="4"/>
        <end position="118"/>
    </location>
</feature>
<name>A0ABW4ZIY2_9SPHI</name>
<proteinExistence type="predicted"/>
<dbReference type="RefSeq" id="WP_255898143.1">
    <property type="nucleotide sequence ID" value="NZ_JAFMZO010000001.1"/>
</dbReference>
<gene>
    <name evidence="4" type="ORF">ACFSJU_06300</name>
</gene>
<protein>
    <submittedName>
        <fullName evidence="4">Two-component system response regulator</fullName>
    </submittedName>
</protein>
<reference evidence="5" key="1">
    <citation type="journal article" date="2019" name="Int. J. Syst. Evol. Microbiol.">
        <title>The Global Catalogue of Microorganisms (GCM) 10K type strain sequencing project: providing services to taxonomists for standard genome sequencing and annotation.</title>
        <authorList>
            <consortium name="The Broad Institute Genomics Platform"/>
            <consortium name="The Broad Institute Genome Sequencing Center for Infectious Disease"/>
            <person name="Wu L."/>
            <person name="Ma J."/>
        </authorList>
    </citation>
    <scope>NUCLEOTIDE SEQUENCE [LARGE SCALE GENOMIC DNA]</scope>
    <source>
        <strain evidence="5">KCTC 42217</strain>
    </source>
</reference>
<evidence type="ECO:0000256" key="1">
    <source>
        <dbReference type="ARBA" id="ARBA00022553"/>
    </source>
</evidence>
<dbReference type="Gene3D" id="3.40.50.2300">
    <property type="match status" value="1"/>
</dbReference>
<evidence type="ECO:0000259" key="3">
    <source>
        <dbReference type="PROSITE" id="PS50110"/>
    </source>
</evidence>
<keyword evidence="1 2" id="KW-0597">Phosphoprotein</keyword>
<dbReference type="PROSITE" id="PS50110">
    <property type="entry name" value="RESPONSE_REGULATORY"/>
    <property type="match status" value="1"/>
</dbReference>
<dbReference type="EMBL" id="JBHUHZ010000001">
    <property type="protein sequence ID" value="MFD2161996.1"/>
    <property type="molecule type" value="Genomic_DNA"/>
</dbReference>
<dbReference type="PANTHER" id="PTHR44591">
    <property type="entry name" value="STRESS RESPONSE REGULATOR PROTEIN 1"/>
    <property type="match status" value="1"/>
</dbReference>
<feature type="modified residue" description="4-aspartylphosphate" evidence="2">
    <location>
        <position position="53"/>
    </location>
</feature>
<organism evidence="4 5">
    <name type="scientific">Paradesertivirga mongoliensis</name>
    <dbReference type="NCBI Taxonomy" id="2100740"/>
    <lineage>
        <taxon>Bacteria</taxon>
        <taxon>Pseudomonadati</taxon>
        <taxon>Bacteroidota</taxon>
        <taxon>Sphingobacteriia</taxon>
        <taxon>Sphingobacteriales</taxon>
        <taxon>Sphingobacteriaceae</taxon>
        <taxon>Paradesertivirga</taxon>
    </lineage>
</organism>
<dbReference type="SUPFAM" id="SSF52172">
    <property type="entry name" value="CheY-like"/>
    <property type="match status" value="1"/>
</dbReference>
<sequence length="125" mass="13901">MAKRVLVLDDDIAVLEAIESALTYEDFEVTTIGRTYNIFKSIDEHKPDIILLDFILDGLTGGEICRNIKANPDTKHLPVVIISAYQGNMESLKTYGCDHFIAKPFSLKDLIDGINKTLDKASVKS</sequence>
<dbReference type="PANTHER" id="PTHR44591:SF3">
    <property type="entry name" value="RESPONSE REGULATORY DOMAIN-CONTAINING PROTEIN"/>
    <property type="match status" value="1"/>
</dbReference>
<accession>A0ABW4ZIY2</accession>
<dbReference type="Pfam" id="PF00072">
    <property type="entry name" value="Response_reg"/>
    <property type="match status" value="1"/>
</dbReference>